<evidence type="ECO:0000256" key="1">
    <source>
        <dbReference type="SAM" id="Phobius"/>
    </source>
</evidence>
<name>W6MWV4_9ASCO</name>
<dbReference type="RefSeq" id="XP_022459912.1">
    <property type="nucleotide sequence ID" value="XM_022602361.1"/>
</dbReference>
<reference evidence="3" key="2">
    <citation type="submission" date="2014-02" db="EMBL/GenBank/DDBJ databases">
        <title>Complete DNA sequence of /Kuraishia capsulata/ illustrates novel genomic features among budding yeasts (/Saccharomycotina/).</title>
        <authorList>
            <person name="Morales L."/>
            <person name="Noel B."/>
            <person name="Porcel B."/>
            <person name="Marcet-Houben M."/>
            <person name="Hullo M-F."/>
            <person name="Sacerdot C."/>
            <person name="Tekaia F."/>
            <person name="Leh-Louis V."/>
            <person name="Despons L."/>
            <person name="Khanna V."/>
            <person name="Aury J-M."/>
            <person name="Barbe V."/>
            <person name="Couloux A."/>
            <person name="Labadie K."/>
            <person name="Pelletier E."/>
            <person name="Souciet J-L."/>
            <person name="Boekhout T."/>
            <person name="Gabaldon T."/>
            <person name="Wincker P."/>
            <person name="Dujon B."/>
        </authorList>
    </citation>
    <scope>NUCLEOTIDE SEQUENCE</scope>
    <source>
        <strain evidence="3">CBS 1993</strain>
    </source>
</reference>
<evidence type="ECO:0000256" key="2">
    <source>
        <dbReference type="SAM" id="SignalP"/>
    </source>
</evidence>
<dbReference type="AlphaFoldDB" id="W6MWV4"/>
<dbReference type="Proteomes" id="UP000019384">
    <property type="component" value="Unassembled WGS sequence"/>
</dbReference>
<evidence type="ECO:0000313" key="4">
    <source>
        <dbReference type="Proteomes" id="UP000019384"/>
    </source>
</evidence>
<feature type="signal peptide" evidence="2">
    <location>
        <begin position="1"/>
        <end position="18"/>
    </location>
</feature>
<keyword evidence="1" id="KW-1133">Transmembrane helix</keyword>
<sequence length="318" mass="35979">MQIGGLITLLLATVYVSAAPVWQNPIPSPPAEAQGSESKEIRALNTNFETHGLRSYVWISSNREQEVWAYAYIEQDVDLLDPNSEYISTITVCSEAGVYLNAVLADILLQLETTSDSPDDPEWVKEPITLEVASTNTRVKVRKNPTMSPSVQKYILDANTEQLVRDKPEIIEEYLSQKMHTVFSSQLFYVDRNLRMVHFDGKIMSVKLDSHSNFHLNQADKRELQLFRDLNIGLTKLRLSFTELCPLSPSQNALPKSERSNTLKLIPSNLMRPFISDHPVLFSLGASFLIIAAFVYICRQIDTWIPNDHPIMLPNSSV</sequence>
<feature type="transmembrane region" description="Helical" evidence="1">
    <location>
        <begin position="280"/>
        <end position="298"/>
    </location>
</feature>
<dbReference type="GeneID" id="34521300"/>
<keyword evidence="4" id="KW-1185">Reference proteome</keyword>
<keyword evidence="1" id="KW-0812">Transmembrane</keyword>
<protein>
    <recommendedName>
        <fullName evidence="5">Protein BIG1</fullName>
    </recommendedName>
</protein>
<gene>
    <name evidence="3" type="ORF">KUCA_T00003900001</name>
</gene>
<feature type="chain" id="PRO_5004878672" description="Protein BIG1" evidence="2">
    <location>
        <begin position="19"/>
        <end position="318"/>
    </location>
</feature>
<accession>W6MWV4</accession>
<evidence type="ECO:0008006" key="5">
    <source>
        <dbReference type="Google" id="ProtNLM"/>
    </source>
</evidence>
<dbReference type="EMBL" id="HG793128">
    <property type="protein sequence ID" value="CDK27920.1"/>
    <property type="molecule type" value="Genomic_DNA"/>
</dbReference>
<dbReference type="HOGENOM" id="CLU_874541_0_0_1"/>
<keyword evidence="2" id="KW-0732">Signal</keyword>
<organism evidence="3 4">
    <name type="scientific">Kuraishia capsulata CBS 1993</name>
    <dbReference type="NCBI Taxonomy" id="1382522"/>
    <lineage>
        <taxon>Eukaryota</taxon>
        <taxon>Fungi</taxon>
        <taxon>Dikarya</taxon>
        <taxon>Ascomycota</taxon>
        <taxon>Saccharomycotina</taxon>
        <taxon>Pichiomycetes</taxon>
        <taxon>Pichiales</taxon>
        <taxon>Pichiaceae</taxon>
        <taxon>Kuraishia</taxon>
    </lineage>
</organism>
<evidence type="ECO:0000313" key="3">
    <source>
        <dbReference type="EMBL" id="CDK27920.1"/>
    </source>
</evidence>
<keyword evidence="1" id="KW-0472">Membrane</keyword>
<proteinExistence type="predicted"/>
<reference evidence="3" key="1">
    <citation type="submission" date="2013-12" db="EMBL/GenBank/DDBJ databases">
        <authorList>
            <person name="Genoscope - CEA"/>
        </authorList>
    </citation>
    <scope>NUCLEOTIDE SEQUENCE</scope>
    <source>
        <strain evidence="3">CBS 1993</strain>
    </source>
</reference>